<feature type="compositionally biased region" description="Low complexity" evidence="1">
    <location>
        <begin position="260"/>
        <end position="269"/>
    </location>
</feature>
<protein>
    <submittedName>
        <fullName evidence="2">Uncharacterized protein</fullName>
    </submittedName>
</protein>
<feature type="compositionally biased region" description="Basic and acidic residues" evidence="1">
    <location>
        <begin position="204"/>
        <end position="230"/>
    </location>
</feature>
<gene>
    <name evidence="2" type="ORF">H1R20_g28</name>
</gene>
<evidence type="ECO:0000313" key="2">
    <source>
        <dbReference type="EMBL" id="KAJ2937069.1"/>
    </source>
</evidence>
<accession>A0A9W8JN28</accession>
<evidence type="ECO:0000256" key="1">
    <source>
        <dbReference type="SAM" id="MobiDB-lite"/>
    </source>
</evidence>
<dbReference type="AlphaFoldDB" id="A0A9W8JN28"/>
<evidence type="ECO:0000313" key="3">
    <source>
        <dbReference type="Proteomes" id="UP001140091"/>
    </source>
</evidence>
<reference evidence="2" key="1">
    <citation type="submission" date="2022-06" db="EMBL/GenBank/DDBJ databases">
        <title>Genome Sequence of Candolleomyces eurysporus.</title>
        <authorList>
            <person name="Buettner E."/>
        </authorList>
    </citation>
    <scope>NUCLEOTIDE SEQUENCE</scope>
    <source>
        <strain evidence="2">VTCC 930004</strain>
    </source>
</reference>
<dbReference type="EMBL" id="JANBPK010000002">
    <property type="protein sequence ID" value="KAJ2937069.1"/>
    <property type="molecule type" value="Genomic_DNA"/>
</dbReference>
<comment type="caution">
    <text evidence="2">The sequence shown here is derived from an EMBL/GenBank/DDBJ whole genome shotgun (WGS) entry which is preliminary data.</text>
</comment>
<proteinExistence type="predicted"/>
<organism evidence="2 3">
    <name type="scientific">Candolleomyces eurysporus</name>
    <dbReference type="NCBI Taxonomy" id="2828524"/>
    <lineage>
        <taxon>Eukaryota</taxon>
        <taxon>Fungi</taxon>
        <taxon>Dikarya</taxon>
        <taxon>Basidiomycota</taxon>
        <taxon>Agaricomycotina</taxon>
        <taxon>Agaricomycetes</taxon>
        <taxon>Agaricomycetidae</taxon>
        <taxon>Agaricales</taxon>
        <taxon>Agaricineae</taxon>
        <taxon>Psathyrellaceae</taxon>
        <taxon>Candolleomyces</taxon>
    </lineage>
</organism>
<feature type="region of interest" description="Disordered" evidence="1">
    <location>
        <begin position="204"/>
        <end position="274"/>
    </location>
</feature>
<name>A0A9W8JN28_9AGAR</name>
<sequence>MSATATSEEPSNRVETIYLPGARGVKTAYTNENGRTFALKEIDFLEHPEHLAEEFQTRVSLGAAAIDERVVDRSEDEVEDIFQDWFLPFEEKMQAFFSEFCSKRFDGSDHPTDSIPENILRKASYLFVAAALKDLEDLAITIVSSMGRFSMPADAITKFGFAEIKEVVTDLEIHRTAIKQEDSIVKKEKYVQFTSPPSTLRQLRETDVRTNRVWSDDSSKAPLVEQDRSTLSRANTITPQQVGTPFPANEPSSATPFDQTGGYPPSSGSPTPPGAFIFSGTRIAQTPLTFPPVLPSHPLPTSFVPGHTPALTATPFLTPHASAPSSGILPVATNAGFTPAPASAPNIGFPLPAANIGLPSPFPAPIPSIPAFPPPAPAPAQPTFLAAAPAPAPTMFHPATHVPAPTTVFPPAAPTPAQPPSFQRTFAPTGSAKGLFPATTETWCRNLLARFFQQVKYRIRRRAQTIKIPLWVYRLGDVLWHHNTSEPLRVVETVFVWHGPGLGWVDVTEPFERRPDPQDFDNLERNSPVRYLVHPYYHGTERRILTWKSADVREPVYIKLTGLDAKYSRLNDQLVKLRAGEAISTSSDDVNMA</sequence>
<feature type="non-terminal residue" evidence="2">
    <location>
        <position position="593"/>
    </location>
</feature>
<keyword evidence="3" id="KW-1185">Reference proteome</keyword>
<dbReference type="Proteomes" id="UP001140091">
    <property type="component" value="Unassembled WGS sequence"/>
</dbReference>
<feature type="compositionally biased region" description="Polar residues" evidence="1">
    <location>
        <begin position="231"/>
        <end position="243"/>
    </location>
</feature>